<evidence type="ECO:0000256" key="1">
    <source>
        <dbReference type="SAM" id="Coils"/>
    </source>
</evidence>
<proteinExistence type="predicted"/>
<dbReference type="EMBL" id="JANBTX010000296">
    <property type="protein sequence ID" value="KAJ2683365.1"/>
    <property type="molecule type" value="Genomic_DNA"/>
</dbReference>
<organism evidence="3 4">
    <name type="scientific">Coemansia spiralis</name>
    <dbReference type="NCBI Taxonomy" id="417178"/>
    <lineage>
        <taxon>Eukaryota</taxon>
        <taxon>Fungi</taxon>
        <taxon>Fungi incertae sedis</taxon>
        <taxon>Zoopagomycota</taxon>
        <taxon>Kickxellomycotina</taxon>
        <taxon>Kickxellomycetes</taxon>
        <taxon>Kickxellales</taxon>
        <taxon>Kickxellaceae</taxon>
        <taxon>Coemansia</taxon>
    </lineage>
</organism>
<gene>
    <name evidence="3" type="ORF">IWW39_005547</name>
</gene>
<feature type="compositionally biased region" description="Basic and acidic residues" evidence="2">
    <location>
        <begin position="249"/>
        <end position="271"/>
    </location>
</feature>
<dbReference type="OrthoDB" id="338816at2759"/>
<protein>
    <submittedName>
        <fullName evidence="3">Uncharacterized protein</fullName>
    </submittedName>
</protein>
<feature type="coiled-coil region" evidence="1">
    <location>
        <begin position="155"/>
        <end position="242"/>
    </location>
</feature>
<evidence type="ECO:0000256" key="2">
    <source>
        <dbReference type="SAM" id="MobiDB-lite"/>
    </source>
</evidence>
<reference evidence="3" key="1">
    <citation type="submission" date="2022-07" db="EMBL/GenBank/DDBJ databases">
        <title>Phylogenomic reconstructions and comparative analyses of Kickxellomycotina fungi.</title>
        <authorList>
            <person name="Reynolds N.K."/>
            <person name="Stajich J.E."/>
            <person name="Barry K."/>
            <person name="Grigoriev I.V."/>
            <person name="Crous P."/>
            <person name="Smith M.E."/>
        </authorList>
    </citation>
    <scope>NUCLEOTIDE SEQUENCE</scope>
    <source>
        <strain evidence="3">CBS 109367</strain>
    </source>
</reference>
<feature type="region of interest" description="Disordered" evidence="2">
    <location>
        <begin position="243"/>
        <end position="271"/>
    </location>
</feature>
<dbReference type="Proteomes" id="UP001151516">
    <property type="component" value="Unassembled WGS sequence"/>
</dbReference>
<evidence type="ECO:0000313" key="3">
    <source>
        <dbReference type="EMBL" id="KAJ2683365.1"/>
    </source>
</evidence>
<sequence length="411" mass="46916">MPILSAVIDSLDALADELCSLDLSRPRYNLTGLGVQHRFEADTRPSFVVRDAEAHEAKLVAPGTKGVYEDMLARIGVQHANLGVEADKELDAQAFEEFYDKTVDLADLCQLADVNERLNQVANSYQEFSIRKEELSSELKRLAVIPRIKQRLAKLPQMARELEEAAAQRHAMEAEAEEHLSSLDGMEKDISYLRMEHSMEQESEEQALAQLKAKKDELARLGSELEAKRRLLESRKEAYRKRRPLTAAEHSERMASELTRVRDTVTHDDDSLHDKRSALVECLSEIVESSDSFKVTNRYVDKVFTNTIDGVANEDTDSMEARRASRRLSMSTNTPSGRVLAAQILCILYTQSRSEQVGMPEDDLRSQITEFARERQWNPDLVVQAMYEVFGKRLAKRYREGRTHMVRLLWE</sequence>
<name>A0A9W8GEX2_9FUNG</name>
<evidence type="ECO:0000313" key="4">
    <source>
        <dbReference type="Proteomes" id="UP001151516"/>
    </source>
</evidence>
<comment type="caution">
    <text evidence="3">The sequence shown here is derived from an EMBL/GenBank/DDBJ whole genome shotgun (WGS) entry which is preliminary data.</text>
</comment>
<keyword evidence="4" id="KW-1185">Reference proteome</keyword>
<keyword evidence="1" id="KW-0175">Coiled coil</keyword>
<accession>A0A9W8GEX2</accession>
<dbReference type="AlphaFoldDB" id="A0A9W8GEX2"/>